<gene>
    <name evidence="1" type="ORF">FEG63_26580</name>
</gene>
<keyword evidence="2" id="KW-1185">Reference proteome</keyword>
<dbReference type="RefSeq" id="WP_174400758.1">
    <property type="nucleotide sequence ID" value="NZ_VBSB01000035.1"/>
</dbReference>
<dbReference type="Proteomes" id="UP000708347">
    <property type="component" value="Unassembled WGS sequence"/>
</dbReference>
<organism evidence="1 2">
    <name type="scientific">Mycolicibacterium sphagni</name>
    <dbReference type="NCBI Taxonomy" id="1786"/>
    <lineage>
        <taxon>Bacteria</taxon>
        <taxon>Bacillati</taxon>
        <taxon>Actinomycetota</taxon>
        <taxon>Actinomycetes</taxon>
        <taxon>Mycobacteriales</taxon>
        <taxon>Mycobacteriaceae</taxon>
        <taxon>Mycolicibacterium</taxon>
    </lineage>
</organism>
<evidence type="ECO:0000313" key="1">
    <source>
        <dbReference type="EMBL" id="NTY63094.1"/>
    </source>
</evidence>
<sequence length="137" mass="14502">MADESLPGVWGDRLDAFISAIDAVDADKPLNFCEQAWEIWECAAVSDLPPESHPAMLIVLGVQQALASVMASTYRSTADGGDPLTLTAVHASLSEELGAVRAECERWRREGLPSAAEVRARSAAAATGLHVATKRSA</sequence>
<proteinExistence type="predicted"/>
<dbReference type="EMBL" id="VBSB01000035">
    <property type="protein sequence ID" value="NTY63094.1"/>
    <property type="molecule type" value="Genomic_DNA"/>
</dbReference>
<protein>
    <recommendedName>
        <fullName evidence="3">DUF4259 domain-containing protein</fullName>
    </recommendedName>
</protein>
<name>A0ABX2K1Z6_9MYCO</name>
<reference evidence="1 2" key="1">
    <citation type="submission" date="2019-05" db="EMBL/GenBank/DDBJ databases">
        <title>Mycolicibacterium sphagni ENV482 genome assembly.</title>
        <authorList>
            <person name="Chen W."/>
            <person name="Faulkner N.W."/>
            <person name="Hyman M.R."/>
        </authorList>
    </citation>
    <scope>NUCLEOTIDE SEQUENCE [LARGE SCALE GENOMIC DNA]</scope>
    <source>
        <strain evidence="1 2">ENV482</strain>
    </source>
</reference>
<accession>A0ABX2K1Z6</accession>
<evidence type="ECO:0008006" key="3">
    <source>
        <dbReference type="Google" id="ProtNLM"/>
    </source>
</evidence>
<comment type="caution">
    <text evidence="1">The sequence shown here is derived from an EMBL/GenBank/DDBJ whole genome shotgun (WGS) entry which is preliminary data.</text>
</comment>
<evidence type="ECO:0000313" key="2">
    <source>
        <dbReference type="Proteomes" id="UP000708347"/>
    </source>
</evidence>